<protein>
    <submittedName>
        <fullName evidence="1">Uncharacterized protein</fullName>
    </submittedName>
</protein>
<accession>A0A8J4C380</accession>
<keyword evidence="2" id="KW-1185">Reference proteome</keyword>
<gene>
    <name evidence="1" type="ORF">Vretifemale_4555</name>
</gene>
<evidence type="ECO:0000313" key="1">
    <source>
        <dbReference type="EMBL" id="GIL74622.1"/>
    </source>
</evidence>
<dbReference type="EMBL" id="BNCP01000006">
    <property type="protein sequence ID" value="GIL74622.1"/>
    <property type="molecule type" value="Genomic_DNA"/>
</dbReference>
<sequence length="224" mass="25147">MDEIKEKVSRLSPQPSSHRPQVKWFSGRGITLTHHFGEMPVSIKGKNNEVLGVTNFGRDALGAVLGVELKKKLSWQGVRQAETEFYLWQSSSQYPFCQVITDMKIGAAYFVEGVNPEGYLVLCVRVFGSMEPLYNFMAELINGLPSDLNDRLRPRTPSSLPVSFPKELSAPLRIKPPRHAPPHVERSTSLPPFIAALKLISEMREAEDDIANLHDVADWPEYSS</sequence>
<organism evidence="1 2">
    <name type="scientific">Volvox reticuliferus</name>
    <dbReference type="NCBI Taxonomy" id="1737510"/>
    <lineage>
        <taxon>Eukaryota</taxon>
        <taxon>Viridiplantae</taxon>
        <taxon>Chlorophyta</taxon>
        <taxon>core chlorophytes</taxon>
        <taxon>Chlorophyceae</taxon>
        <taxon>CS clade</taxon>
        <taxon>Chlamydomonadales</taxon>
        <taxon>Volvocaceae</taxon>
        <taxon>Volvox</taxon>
    </lineage>
</organism>
<comment type="caution">
    <text evidence="1">The sequence shown here is derived from an EMBL/GenBank/DDBJ whole genome shotgun (WGS) entry which is preliminary data.</text>
</comment>
<dbReference type="Proteomes" id="UP000747110">
    <property type="component" value="Unassembled WGS sequence"/>
</dbReference>
<reference evidence="1" key="1">
    <citation type="journal article" date="2021" name="Proc. Natl. Acad. Sci. U.S.A.">
        <title>Three genomes in the algal genus Volvox reveal the fate of a haploid sex-determining region after a transition to homothallism.</title>
        <authorList>
            <person name="Yamamoto K."/>
            <person name="Hamaji T."/>
            <person name="Kawai-Toyooka H."/>
            <person name="Matsuzaki R."/>
            <person name="Takahashi F."/>
            <person name="Nishimura Y."/>
            <person name="Kawachi M."/>
            <person name="Noguchi H."/>
            <person name="Minakuchi Y."/>
            <person name="Umen J.G."/>
            <person name="Toyoda A."/>
            <person name="Nozaki H."/>
        </authorList>
    </citation>
    <scope>NUCLEOTIDE SEQUENCE</scope>
    <source>
        <strain evidence="1">NIES-3786</strain>
    </source>
</reference>
<name>A0A8J4C380_9CHLO</name>
<proteinExistence type="predicted"/>
<evidence type="ECO:0000313" key="2">
    <source>
        <dbReference type="Proteomes" id="UP000747110"/>
    </source>
</evidence>
<dbReference type="AlphaFoldDB" id="A0A8J4C380"/>
<dbReference type="OrthoDB" id="537465at2759"/>